<organism evidence="3 4">
    <name type="scientific">Polyrhizophydium stewartii</name>
    <dbReference type="NCBI Taxonomy" id="2732419"/>
    <lineage>
        <taxon>Eukaryota</taxon>
        <taxon>Fungi</taxon>
        <taxon>Fungi incertae sedis</taxon>
        <taxon>Chytridiomycota</taxon>
        <taxon>Chytridiomycota incertae sedis</taxon>
        <taxon>Chytridiomycetes</taxon>
        <taxon>Rhizophydiales</taxon>
        <taxon>Rhizophydiales incertae sedis</taxon>
        <taxon>Polyrhizophydium</taxon>
    </lineage>
</organism>
<name>A0ABR4N9T6_9FUNG</name>
<feature type="transmembrane region" description="Helical" evidence="2">
    <location>
        <begin position="38"/>
        <end position="59"/>
    </location>
</feature>
<feature type="transmembrane region" description="Helical" evidence="2">
    <location>
        <begin position="244"/>
        <end position="263"/>
    </location>
</feature>
<evidence type="ECO:0000313" key="4">
    <source>
        <dbReference type="Proteomes" id="UP001527925"/>
    </source>
</evidence>
<keyword evidence="2" id="KW-0472">Membrane</keyword>
<keyword evidence="2" id="KW-0812">Transmembrane</keyword>
<feature type="transmembrane region" description="Helical" evidence="2">
    <location>
        <begin position="211"/>
        <end position="232"/>
    </location>
</feature>
<feature type="compositionally biased region" description="Low complexity" evidence="1">
    <location>
        <begin position="341"/>
        <end position="350"/>
    </location>
</feature>
<gene>
    <name evidence="3" type="ORF">HK105_204353</name>
</gene>
<evidence type="ECO:0000313" key="3">
    <source>
        <dbReference type="EMBL" id="KAL2916262.1"/>
    </source>
</evidence>
<feature type="compositionally biased region" description="Basic and acidic residues" evidence="1">
    <location>
        <begin position="328"/>
        <end position="340"/>
    </location>
</feature>
<proteinExistence type="predicted"/>
<feature type="transmembrane region" description="Helical" evidence="2">
    <location>
        <begin position="118"/>
        <end position="143"/>
    </location>
</feature>
<dbReference type="Proteomes" id="UP001527925">
    <property type="component" value="Unassembled WGS sequence"/>
</dbReference>
<feature type="transmembrane region" description="Helical" evidence="2">
    <location>
        <begin position="12"/>
        <end position="31"/>
    </location>
</feature>
<keyword evidence="2" id="KW-1133">Transmembrane helix</keyword>
<reference evidence="3 4" key="1">
    <citation type="submission" date="2023-09" db="EMBL/GenBank/DDBJ databases">
        <title>Pangenome analysis of Batrachochytrium dendrobatidis and related Chytrids.</title>
        <authorList>
            <person name="Yacoub M.N."/>
            <person name="Stajich J.E."/>
            <person name="James T.Y."/>
        </authorList>
    </citation>
    <scope>NUCLEOTIDE SEQUENCE [LARGE SCALE GENOMIC DNA]</scope>
    <source>
        <strain evidence="3 4">JEL0888</strain>
    </source>
</reference>
<protein>
    <submittedName>
        <fullName evidence="3">Uncharacterized protein</fullName>
    </submittedName>
</protein>
<evidence type="ECO:0000256" key="1">
    <source>
        <dbReference type="SAM" id="MobiDB-lite"/>
    </source>
</evidence>
<sequence>MTRPLSAHIVPSAVMLGIAMCELVSILVFMIGSRRETWGTAICGLSVVGSVLVMTLVVVEASILDMIVSPYAPATDTPVVWQAKMTIAGFAVNILATLVMLGLFLARLRVFHRKGSRLFVLMAFVALATFLFSVPANVVAIITNLEVIQGKAKTFAQSSWINISNALFAATHVLEGIFSAACSLSFLWAIGKALGLSKRDFMTEMTRRREGVRFMIIFGLNLLVAAFTLHAYIFGYNYVTFTVYYAPVMIYAIEIHTFMIASYEAPREFIERNLGGGLTPSWSTDSESRLKPDATPPIKVGVARAESPLLLPPSVQYSPPASPPPLGLDRRQPQRLERQSSQRSSRSYSQRSDRPYSPRGSMMYSLRSPAQQSPRPLVRHSPVGEPRGAWADSPKMQMPPGSV</sequence>
<feature type="transmembrane region" description="Helical" evidence="2">
    <location>
        <begin position="79"/>
        <end position="106"/>
    </location>
</feature>
<feature type="region of interest" description="Disordered" evidence="1">
    <location>
        <begin position="311"/>
        <end position="403"/>
    </location>
</feature>
<evidence type="ECO:0000256" key="2">
    <source>
        <dbReference type="SAM" id="Phobius"/>
    </source>
</evidence>
<keyword evidence="4" id="KW-1185">Reference proteome</keyword>
<comment type="caution">
    <text evidence="3">The sequence shown here is derived from an EMBL/GenBank/DDBJ whole genome shotgun (WGS) entry which is preliminary data.</text>
</comment>
<feature type="transmembrane region" description="Helical" evidence="2">
    <location>
        <begin position="163"/>
        <end position="190"/>
    </location>
</feature>
<dbReference type="EMBL" id="JADGIZ020000018">
    <property type="protein sequence ID" value="KAL2916262.1"/>
    <property type="molecule type" value="Genomic_DNA"/>
</dbReference>
<accession>A0ABR4N9T6</accession>